<sequence length="234" mass="27276">MPYTIHTRPTQHGVAFDLYFRWKGVRYRPLLGYNLTKEQADAAAIAMIAKIQEGARADAQRPVSITFKEFLPLYWQTMHVKKRFDLARPASVIETHLLPRFGDRRLDSLMAEDGLDYITSRLADKAAPWTLRREWNVLMRILNLAVDFDKLDKNRLKRVELPDVEHRQRVATVEELKAIESKAVERRLKKIGAHEYDPAEFWRIATVALHTGLREAKILEIDRTWMRKRDDGGG</sequence>
<reference evidence="2 3" key="1">
    <citation type="journal article" date="2020" name="ISME J.">
        <title>Enrichment and physiological characterization of a novel comammox Nitrospira indicates ammonium inhibition of complete nitrification.</title>
        <authorList>
            <person name="Sakoula D."/>
            <person name="Koch H."/>
            <person name="Frank J."/>
            <person name="Jetten M.S.M."/>
            <person name="van Kessel M.A.H.J."/>
            <person name="Lucker S."/>
        </authorList>
    </citation>
    <scope>NUCLEOTIDE SEQUENCE [LARGE SCALE GENOMIC DNA]</scope>
    <source>
        <strain evidence="2">Comreactor17</strain>
    </source>
</reference>
<evidence type="ECO:0000256" key="1">
    <source>
        <dbReference type="ARBA" id="ARBA00023125"/>
    </source>
</evidence>
<dbReference type="Proteomes" id="UP000593737">
    <property type="component" value="Chromosome"/>
</dbReference>
<evidence type="ECO:0000313" key="2">
    <source>
        <dbReference type="EMBL" id="QPD02621.1"/>
    </source>
</evidence>
<dbReference type="GO" id="GO:0003677">
    <property type="term" value="F:DNA binding"/>
    <property type="evidence" value="ECO:0007669"/>
    <property type="project" value="UniProtKB-KW"/>
</dbReference>
<dbReference type="EMBL" id="CP047423">
    <property type="protein sequence ID" value="QPD02621.1"/>
    <property type="molecule type" value="Genomic_DNA"/>
</dbReference>
<dbReference type="SUPFAM" id="SSF56349">
    <property type="entry name" value="DNA breaking-rejoining enzymes"/>
    <property type="match status" value="1"/>
</dbReference>
<dbReference type="Gene3D" id="1.10.150.130">
    <property type="match status" value="1"/>
</dbReference>
<keyword evidence="1" id="KW-0238">DNA-binding</keyword>
<dbReference type="KEGG" id="nkf:Nkreftii_000395"/>
<gene>
    <name evidence="2" type="ORF">Nkreftii_000395</name>
</gene>
<protein>
    <submittedName>
        <fullName evidence="2">Phage integrase (Modular protein)</fullName>
    </submittedName>
</protein>
<accession>A0A7S8FB75</accession>
<evidence type="ECO:0000313" key="3">
    <source>
        <dbReference type="Proteomes" id="UP000593737"/>
    </source>
</evidence>
<dbReference type="InterPro" id="IPR010998">
    <property type="entry name" value="Integrase_recombinase_N"/>
</dbReference>
<name>A0A7S8FB75_9BACT</name>
<proteinExistence type="predicted"/>
<dbReference type="AlphaFoldDB" id="A0A7S8FB75"/>
<dbReference type="InterPro" id="IPR011010">
    <property type="entry name" value="DNA_brk_join_enz"/>
</dbReference>
<organism evidence="2 3">
    <name type="scientific">Candidatus Nitrospira kreftii</name>
    <dbReference type="NCBI Taxonomy" id="2652173"/>
    <lineage>
        <taxon>Bacteria</taxon>
        <taxon>Pseudomonadati</taxon>
        <taxon>Nitrospirota</taxon>
        <taxon>Nitrospiria</taxon>
        <taxon>Nitrospirales</taxon>
        <taxon>Nitrospiraceae</taxon>
        <taxon>Nitrospira</taxon>
    </lineage>
</organism>